<feature type="signal peptide" evidence="2">
    <location>
        <begin position="1"/>
        <end position="25"/>
    </location>
</feature>
<dbReference type="SUPFAM" id="SSF75304">
    <property type="entry name" value="Amidase signature (AS) enzymes"/>
    <property type="match status" value="1"/>
</dbReference>
<dbReference type="Proteomes" id="UP000245379">
    <property type="component" value="Unassembled WGS sequence"/>
</dbReference>
<dbReference type="PANTHER" id="PTHR42678:SF34">
    <property type="entry name" value="OS04G0183300 PROTEIN"/>
    <property type="match status" value="1"/>
</dbReference>
<keyword evidence="2" id="KW-0732">Signal</keyword>
<dbReference type="InterPro" id="IPR023631">
    <property type="entry name" value="Amidase_dom"/>
</dbReference>
<proteinExistence type="predicted"/>
<feature type="region of interest" description="Disordered" evidence="1">
    <location>
        <begin position="179"/>
        <end position="209"/>
    </location>
</feature>
<evidence type="ECO:0000256" key="1">
    <source>
        <dbReference type="SAM" id="MobiDB-lite"/>
    </source>
</evidence>
<keyword evidence="5" id="KW-1185">Reference proteome</keyword>
<gene>
    <name evidence="4" type="ORF">DHW03_06145</name>
</gene>
<dbReference type="RefSeq" id="WP_109924820.1">
    <property type="nucleotide sequence ID" value="NZ_QGNZ01000001.1"/>
</dbReference>
<feature type="compositionally biased region" description="Low complexity" evidence="1">
    <location>
        <begin position="200"/>
        <end position="209"/>
    </location>
</feature>
<dbReference type="NCBIfam" id="NF005300">
    <property type="entry name" value="PRK06828.1"/>
    <property type="match status" value="1"/>
</dbReference>
<dbReference type="Gene3D" id="3.90.1300.10">
    <property type="entry name" value="Amidase signature (AS) domain"/>
    <property type="match status" value="1"/>
</dbReference>
<evidence type="ECO:0000256" key="2">
    <source>
        <dbReference type="SAM" id="SignalP"/>
    </source>
</evidence>
<dbReference type="EMBL" id="QGNZ01000001">
    <property type="protein sequence ID" value="PWS29395.1"/>
    <property type="molecule type" value="Genomic_DNA"/>
</dbReference>
<dbReference type="Pfam" id="PF01425">
    <property type="entry name" value="Amidase"/>
    <property type="match status" value="1"/>
</dbReference>
<evidence type="ECO:0000259" key="3">
    <source>
        <dbReference type="Pfam" id="PF01425"/>
    </source>
</evidence>
<feature type="chain" id="PRO_5016395666" evidence="2">
    <location>
        <begin position="26"/>
        <end position="542"/>
    </location>
</feature>
<dbReference type="NCBIfam" id="NF006006">
    <property type="entry name" value="PRK08137.1"/>
    <property type="match status" value="1"/>
</dbReference>
<reference evidence="4 5" key="1">
    <citation type="submission" date="2018-05" db="EMBL/GenBank/DDBJ databases">
        <title>Pedobacter paludis sp. nov., isolated from wetland soil.</title>
        <authorList>
            <person name="Zhang Y."/>
            <person name="Wang G."/>
        </authorList>
    </citation>
    <scope>NUCLEOTIDE SEQUENCE [LARGE SCALE GENOMIC DNA]</scope>
    <source>
        <strain evidence="4 5">KCTC22721</strain>
    </source>
</reference>
<evidence type="ECO:0000313" key="5">
    <source>
        <dbReference type="Proteomes" id="UP000245379"/>
    </source>
</evidence>
<comment type="caution">
    <text evidence="4">The sequence shown here is derived from an EMBL/GenBank/DDBJ whole genome shotgun (WGS) entry which is preliminary data.</text>
</comment>
<accession>A0A317ESL9</accession>
<evidence type="ECO:0000313" key="4">
    <source>
        <dbReference type="EMBL" id="PWS29395.1"/>
    </source>
</evidence>
<feature type="domain" description="Amidase" evidence="3">
    <location>
        <begin position="67"/>
        <end position="512"/>
    </location>
</feature>
<feature type="compositionally biased region" description="Low complexity" evidence="1">
    <location>
        <begin position="179"/>
        <end position="189"/>
    </location>
</feature>
<name>A0A317ESL9_9SPHI</name>
<dbReference type="PANTHER" id="PTHR42678">
    <property type="entry name" value="AMIDASE"/>
    <property type="match status" value="1"/>
</dbReference>
<sequence>MNRRNFIKSTSTVGLITTLGIPAGAAIIANNEEESSDDFNNPFQLNEISISELQELMKSGKQSSRSLTKMYLDRIEKIDKKGPKLNSVIELNPDALAIASKMDAEREIGKIRGLMHGIPVLIKDNINTADKMQTTAGSLALAGNMASEDAFIVKKLREAGAVILGKTNLSEWANFRSSRSCSGWSSRGGQTKNPFILDRSPSGSSSGSGSSVSANLCAIAIGTETNGSVTAPSSSNGIVGLKPTVGLLSRSGIIPISKTQDTAGPMGRNVADVATLLSVLTGVDSEDEITKNSQGKAPQDYTKYLQTGALKGKRIGFEKSFLSGHEGVVALYKNAIEKFKELGAEVVEIELLKEMRVIGAASFTVLQCEFKDGLNAYLEKTNAKVKNLTEVIAYNKTNESTAMPYFKQETLESSDKAPDLNSTVYKEALVKVLSSRKIITDLMAKNQLDAIAGTTYGIPSPIDLFNGDAGNGFYFCSPPAMAGFPHITLPMGKIYELPVGLSIMAGAYEEPKIIGFAYAFEQATKHRTAPKFLKFSNFSSGI</sequence>
<dbReference type="InterPro" id="IPR036928">
    <property type="entry name" value="AS_sf"/>
</dbReference>
<protein>
    <submittedName>
        <fullName evidence="4">Amidase</fullName>
    </submittedName>
</protein>
<dbReference type="AlphaFoldDB" id="A0A317ESL9"/>
<organism evidence="4 5">
    <name type="scientific">Pedobacter yonginense</name>
    <dbReference type="NCBI Taxonomy" id="651869"/>
    <lineage>
        <taxon>Bacteria</taxon>
        <taxon>Pseudomonadati</taxon>
        <taxon>Bacteroidota</taxon>
        <taxon>Sphingobacteriia</taxon>
        <taxon>Sphingobacteriales</taxon>
        <taxon>Sphingobacteriaceae</taxon>
        <taxon>Pedobacter</taxon>
    </lineage>
</organism>
<dbReference type="OrthoDB" id="9811471at2"/>